<gene>
    <name evidence="1" type="ORF">B0I18_11145</name>
</gene>
<dbReference type="SUPFAM" id="SSF55486">
    <property type="entry name" value="Metalloproteases ('zincins'), catalytic domain"/>
    <property type="match status" value="1"/>
</dbReference>
<name>A0A2P8CWZ5_9BACT</name>
<dbReference type="Gene3D" id="3.40.390.10">
    <property type="entry name" value="Collagenase (Catalytic Domain)"/>
    <property type="match status" value="1"/>
</dbReference>
<proteinExistence type="predicted"/>
<dbReference type="GO" id="GO:0005829">
    <property type="term" value="C:cytosol"/>
    <property type="evidence" value="ECO:0007669"/>
    <property type="project" value="TreeGrafter"/>
</dbReference>
<protein>
    <recommendedName>
        <fullName evidence="3">Zinc-dependent peptidase</fullName>
    </recommendedName>
</protein>
<organism evidence="1 2">
    <name type="scientific">Taibaiella chishuiensis</name>
    <dbReference type="NCBI Taxonomy" id="1434707"/>
    <lineage>
        <taxon>Bacteria</taxon>
        <taxon>Pseudomonadati</taxon>
        <taxon>Bacteroidota</taxon>
        <taxon>Chitinophagia</taxon>
        <taxon>Chitinophagales</taxon>
        <taxon>Chitinophagaceae</taxon>
        <taxon>Taibaiella</taxon>
    </lineage>
</organism>
<dbReference type="PANTHER" id="PTHR30164:SF2">
    <property type="entry name" value="PROTEIN MTFA"/>
    <property type="match status" value="1"/>
</dbReference>
<dbReference type="PANTHER" id="PTHR30164">
    <property type="entry name" value="MTFA PEPTIDASE"/>
    <property type="match status" value="1"/>
</dbReference>
<dbReference type="GO" id="GO:0004177">
    <property type="term" value="F:aminopeptidase activity"/>
    <property type="evidence" value="ECO:0007669"/>
    <property type="project" value="TreeGrafter"/>
</dbReference>
<dbReference type="InterPro" id="IPR042252">
    <property type="entry name" value="MtfA_N"/>
</dbReference>
<dbReference type="EMBL" id="PYGD01000011">
    <property type="protein sequence ID" value="PSK89491.1"/>
    <property type="molecule type" value="Genomic_DNA"/>
</dbReference>
<dbReference type="Gene3D" id="1.10.472.150">
    <property type="entry name" value="Glucose-regulated metallo-peptidase M90, N-terminal domain"/>
    <property type="match status" value="1"/>
</dbReference>
<dbReference type="OrthoDB" id="9786424at2"/>
<dbReference type="Proteomes" id="UP000240572">
    <property type="component" value="Unassembled WGS sequence"/>
</dbReference>
<dbReference type="AlphaFoldDB" id="A0A2P8CWZ5"/>
<keyword evidence="2" id="KW-1185">Reference proteome</keyword>
<evidence type="ECO:0000313" key="2">
    <source>
        <dbReference type="Proteomes" id="UP000240572"/>
    </source>
</evidence>
<accession>A0A2P8CWZ5</accession>
<evidence type="ECO:0008006" key="3">
    <source>
        <dbReference type="Google" id="ProtNLM"/>
    </source>
</evidence>
<sequence length="259" mass="29451">MKFILVAVLLLAIFGFFRKKKKKEEEAPGIVPDHMHDLLAQHVDFYAKLAPEAQAQFRARVQHFLATTRISPVDGVEITELDRLYVGASAIIPIFSFSDWAYNNLDEVLLYPGTFTKDFDTEHADKNVLGMVGDGAMHRMMILSQPALRAGFEQHGAGNTGIHEFVHLLDKADGATDGVPEYMLPADLATPWIKYMHQEIRQIREHHSDLNPYAGTNEAEFFAVLSEYFFQKPQLLKDHHPELFRILEATYKQQPLGED</sequence>
<comment type="caution">
    <text evidence="1">The sequence shown here is derived from an EMBL/GenBank/DDBJ whole genome shotgun (WGS) entry which is preliminary data.</text>
</comment>
<dbReference type="CDD" id="cd20169">
    <property type="entry name" value="Peptidase_M90_mtfA"/>
    <property type="match status" value="1"/>
</dbReference>
<dbReference type="InterPro" id="IPR010384">
    <property type="entry name" value="MtfA_fam"/>
</dbReference>
<evidence type="ECO:0000313" key="1">
    <source>
        <dbReference type="EMBL" id="PSK89491.1"/>
    </source>
</evidence>
<dbReference type="InterPro" id="IPR024079">
    <property type="entry name" value="MetalloPept_cat_dom_sf"/>
</dbReference>
<dbReference type="GO" id="GO:0008237">
    <property type="term" value="F:metallopeptidase activity"/>
    <property type="evidence" value="ECO:0007669"/>
    <property type="project" value="InterPro"/>
</dbReference>
<dbReference type="Pfam" id="PF06167">
    <property type="entry name" value="Peptidase_M90"/>
    <property type="match status" value="1"/>
</dbReference>
<reference evidence="1 2" key="1">
    <citation type="submission" date="2018-03" db="EMBL/GenBank/DDBJ databases">
        <title>Genomic Encyclopedia of Type Strains, Phase III (KMG-III): the genomes of soil and plant-associated and newly described type strains.</title>
        <authorList>
            <person name="Whitman W."/>
        </authorList>
    </citation>
    <scope>NUCLEOTIDE SEQUENCE [LARGE SCALE GENOMIC DNA]</scope>
    <source>
        <strain evidence="1 2">CGMCC 1.12700</strain>
    </source>
</reference>
<dbReference type="RefSeq" id="WP_106524740.1">
    <property type="nucleotide sequence ID" value="NZ_PYGD01000011.1"/>
</dbReference>